<comment type="subunit">
    <text evidence="11">Part of an enzyme complex containing four subunits: a flavoprotein, an iron-sulfur protein, plus two membrane-anchoring proteins, SdhC and SdhD. The complex can form homotrimers.</text>
</comment>
<evidence type="ECO:0000256" key="6">
    <source>
        <dbReference type="ARBA" id="ARBA00022692"/>
    </source>
</evidence>
<dbReference type="Pfam" id="PF01127">
    <property type="entry name" value="Sdh_cyt"/>
    <property type="match status" value="1"/>
</dbReference>
<reference evidence="14 15" key="1">
    <citation type="submission" date="2020-08" db="EMBL/GenBank/DDBJ databases">
        <title>Genomic Encyclopedia of Type Strains, Phase IV (KMG-IV): sequencing the most valuable type-strain genomes for metagenomic binning, comparative biology and taxonomic classification.</title>
        <authorList>
            <person name="Goeker M."/>
        </authorList>
    </citation>
    <scope>NUCLEOTIDE SEQUENCE [LARGE SCALE GENOMIC DNA]</scope>
    <source>
        <strain evidence="14 15">DSM 19979</strain>
    </source>
</reference>
<evidence type="ECO:0000313" key="15">
    <source>
        <dbReference type="Proteomes" id="UP000553193"/>
    </source>
</evidence>
<evidence type="ECO:0000256" key="1">
    <source>
        <dbReference type="ARBA" id="ARBA00004050"/>
    </source>
</evidence>
<evidence type="ECO:0000256" key="9">
    <source>
        <dbReference type="ARBA" id="ARBA00023004"/>
    </source>
</evidence>
<evidence type="ECO:0000256" key="13">
    <source>
        <dbReference type="SAM" id="Phobius"/>
    </source>
</evidence>
<dbReference type="EMBL" id="JACIDJ010000004">
    <property type="protein sequence ID" value="MBB3899047.1"/>
    <property type="molecule type" value="Genomic_DNA"/>
</dbReference>
<dbReference type="AlphaFoldDB" id="A0A840AD83"/>
<evidence type="ECO:0000256" key="5">
    <source>
        <dbReference type="ARBA" id="ARBA00022617"/>
    </source>
</evidence>
<comment type="subcellular location">
    <subcellularLocation>
        <location evidence="2">Membrane</location>
    </subcellularLocation>
</comment>
<keyword evidence="9 12" id="KW-0408">Iron</keyword>
<feature type="binding site" description="axial binding residue" evidence="12">
    <location>
        <position position="69"/>
    </location>
    <ligand>
        <name>heme</name>
        <dbReference type="ChEBI" id="CHEBI:30413"/>
        <note>ligand shared with second transmembrane subunit</note>
    </ligand>
    <ligandPart>
        <name>Fe</name>
        <dbReference type="ChEBI" id="CHEBI:18248"/>
    </ligandPart>
</feature>
<dbReference type="PANTHER" id="PTHR41910">
    <property type="entry name" value="SUCCINATE DEHYDROGENASE 2 MEMBRANE SUBUNIT SDHC"/>
    <property type="match status" value="1"/>
</dbReference>
<keyword evidence="10 13" id="KW-0472">Membrane</keyword>
<dbReference type="InterPro" id="IPR034804">
    <property type="entry name" value="SQR/QFR_C/D"/>
</dbReference>
<keyword evidence="7 12" id="KW-0479">Metal-binding</keyword>
<feature type="transmembrane region" description="Helical" evidence="13">
    <location>
        <begin position="91"/>
        <end position="110"/>
    </location>
</feature>
<keyword evidence="5 12" id="KW-0349">Heme</keyword>
<dbReference type="PIRSF" id="PIRSF000178">
    <property type="entry name" value="SDH_cyt_b560"/>
    <property type="match status" value="1"/>
</dbReference>
<dbReference type="InterPro" id="IPR039023">
    <property type="entry name" value="SdhC_prok"/>
</dbReference>
<evidence type="ECO:0000256" key="10">
    <source>
        <dbReference type="ARBA" id="ARBA00023136"/>
    </source>
</evidence>
<keyword evidence="8 13" id="KW-1133">Transmembrane helix</keyword>
<evidence type="ECO:0000256" key="11">
    <source>
        <dbReference type="ARBA" id="ARBA00025912"/>
    </source>
</evidence>
<keyword evidence="15" id="KW-1185">Reference proteome</keyword>
<dbReference type="InterPro" id="IPR014314">
    <property type="entry name" value="Succ_DH_cytb556"/>
</dbReference>
<accession>A0A840AD83</accession>
<comment type="cofactor">
    <cofactor evidence="12">
        <name>heme</name>
        <dbReference type="ChEBI" id="CHEBI:30413"/>
    </cofactor>
    <text evidence="12">The heme is bound between the two transmembrane subunits.</text>
</comment>
<evidence type="ECO:0000256" key="2">
    <source>
        <dbReference type="ARBA" id="ARBA00004370"/>
    </source>
</evidence>
<evidence type="ECO:0000256" key="7">
    <source>
        <dbReference type="ARBA" id="ARBA00022723"/>
    </source>
</evidence>
<keyword evidence="6 13" id="KW-0812">Transmembrane</keyword>
<dbReference type="SUPFAM" id="SSF81343">
    <property type="entry name" value="Fumarate reductase respiratory complex transmembrane subunits"/>
    <property type="match status" value="1"/>
</dbReference>
<evidence type="ECO:0000256" key="8">
    <source>
        <dbReference type="ARBA" id="ARBA00022989"/>
    </source>
</evidence>
<feature type="transmembrane region" description="Helical" evidence="13">
    <location>
        <begin position="60"/>
        <end position="79"/>
    </location>
</feature>
<gene>
    <name evidence="14" type="ORF">GGQ83_002495</name>
</gene>
<comment type="function">
    <text evidence="1">Membrane-anchoring subunit of succinate dehydrogenase (SDH).</text>
</comment>
<dbReference type="GO" id="GO:0046872">
    <property type="term" value="F:metal ion binding"/>
    <property type="evidence" value="ECO:0007669"/>
    <property type="project" value="UniProtKB-KW"/>
</dbReference>
<evidence type="ECO:0000313" key="14">
    <source>
        <dbReference type="EMBL" id="MBB3899047.1"/>
    </source>
</evidence>
<dbReference type="Proteomes" id="UP000553193">
    <property type="component" value="Unassembled WGS sequence"/>
</dbReference>
<proteinExistence type="inferred from homology"/>
<dbReference type="NCBIfam" id="TIGR02970">
    <property type="entry name" value="succ_dehyd_cytB"/>
    <property type="match status" value="1"/>
</dbReference>
<sequence>MRGRSHPTYIAFILHRVSGLLLALFLPLHFWALGQAIQGEAALDGFLRWADNPLVKFAEWGLVVLLALHLAGGLRVMALEFLGWRARQKDMVAISAGVAFAAGVLFLLNVG</sequence>
<dbReference type="Gene3D" id="1.20.1300.10">
    <property type="entry name" value="Fumarate reductase/succinate dehydrogenase, transmembrane subunit"/>
    <property type="match status" value="1"/>
</dbReference>
<name>A0A840AD83_9PROT</name>
<dbReference type="RefSeq" id="WP_184384470.1">
    <property type="nucleotide sequence ID" value="NZ_JACIDJ010000004.1"/>
</dbReference>
<dbReference type="GO" id="GO:0009055">
    <property type="term" value="F:electron transfer activity"/>
    <property type="evidence" value="ECO:0007669"/>
    <property type="project" value="InterPro"/>
</dbReference>
<dbReference type="InterPro" id="IPR000701">
    <property type="entry name" value="SuccDH_FuR_B_TM-su"/>
</dbReference>
<dbReference type="GO" id="GO:0006099">
    <property type="term" value="P:tricarboxylic acid cycle"/>
    <property type="evidence" value="ECO:0007669"/>
    <property type="project" value="InterPro"/>
</dbReference>
<evidence type="ECO:0000256" key="3">
    <source>
        <dbReference type="ARBA" id="ARBA00007244"/>
    </source>
</evidence>
<comment type="similarity">
    <text evidence="3">Belongs to the cytochrome b560 family.</text>
</comment>
<dbReference type="PANTHER" id="PTHR41910:SF1">
    <property type="entry name" value="SUCCINATE DEHYDROGENASE HYDROPHOBIC MEMBRANE ANCHOR SUBUNIT"/>
    <property type="match status" value="1"/>
</dbReference>
<organism evidence="14 15">
    <name type="scientific">Roseococcus suduntuyensis</name>
    <dbReference type="NCBI Taxonomy" id="455361"/>
    <lineage>
        <taxon>Bacteria</taxon>
        <taxon>Pseudomonadati</taxon>
        <taxon>Pseudomonadota</taxon>
        <taxon>Alphaproteobacteria</taxon>
        <taxon>Acetobacterales</taxon>
        <taxon>Roseomonadaceae</taxon>
        <taxon>Roseococcus</taxon>
    </lineage>
</organism>
<dbReference type="GO" id="GO:0016020">
    <property type="term" value="C:membrane"/>
    <property type="evidence" value="ECO:0007669"/>
    <property type="project" value="UniProtKB-SubCell"/>
</dbReference>
<protein>
    <recommendedName>
        <fullName evidence="4">Succinate dehydrogenase cytochrome b556 subunit</fullName>
    </recommendedName>
</protein>
<evidence type="ECO:0000256" key="12">
    <source>
        <dbReference type="PIRSR" id="PIRSR000178-1"/>
    </source>
</evidence>
<comment type="caution">
    <text evidence="14">The sequence shown here is derived from an EMBL/GenBank/DDBJ whole genome shotgun (WGS) entry which is preliminary data.</text>
</comment>
<evidence type="ECO:0000256" key="4">
    <source>
        <dbReference type="ARBA" id="ARBA00020076"/>
    </source>
</evidence>